<evidence type="ECO:0000256" key="4">
    <source>
        <dbReference type="ARBA" id="ARBA00023082"/>
    </source>
</evidence>
<comment type="subunit">
    <text evidence="2">Interacts transiently with the RNA polymerase catalytic core formed by RpoA, RpoB, RpoC and RpoZ (2 alpha, 1 beta, 1 beta' and 1 omega subunit) to form the RNA polymerase holoenzyme that can initiate transcription.</text>
</comment>
<dbReference type="Gene3D" id="3.10.450.50">
    <property type="match status" value="1"/>
</dbReference>
<evidence type="ECO:0000256" key="1">
    <source>
        <dbReference type="ARBA" id="ARBA00010641"/>
    </source>
</evidence>
<comment type="similarity">
    <text evidence="1">Belongs to the sigma-70 factor family. ECF subfamily.</text>
</comment>
<accession>A0A6H9WU98</accession>
<dbReference type="InterPro" id="IPR052704">
    <property type="entry name" value="ECF_Sigma-70_Domain"/>
</dbReference>
<dbReference type="PANTHER" id="PTHR30173:SF36">
    <property type="entry name" value="ECF RNA POLYMERASE SIGMA FACTOR SIGJ"/>
    <property type="match status" value="1"/>
</dbReference>
<dbReference type="InterPro" id="IPR007627">
    <property type="entry name" value="RNA_pol_sigma70_r2"/>
</dbReference>
<dbReference type="InterPro" id="IPR032710">
    <property type="entry name" value="NTF2-like_dom_sf"/>
</dbReference>
<dbReference type="SUPFAM" id="SSF54427">
    <property type="entry name" value="NTF2-like"/>
    <property type="match status" value="1"/>
</dbReference>
<keyword evidence="5" id="KW-0804">Transcription</keyword>
<evidence type="ECO:0000256" key="3">
    <source>
        <dbReference type="ARBA" id="ARBA00023015"/>
    </source>
</evidence>
<dbReference type="GO" id="GO:0003677">
    <property type="term" value="F:DNA binding"/>
    <property type="evidence" value="ECO:0007669"/>
    <property type="project" value="InterPro"/>
</dbReference>
<evidence type="ECO:0000313" key="8">
    <source>
        <dbReference type="EMBL" id="KAB1650437.1"/>
    </source>
</evidence>
<proteinExistence type="inferred from homology"/>
<dbReference type="InterPro" id="IPR036388">
    <property type="entry name" value="WH-like_DNA-bd_sf"/>
</dbReference>
<dbReference type="SUPFAM" id="SSF88659">
    <property type="entry name" value="Sigma3 and sigma4 domains of RNA polymerase sigma factors"/>
    <property type="match status" value="1"/>
</dbReference>
<feature type="domain" description="RNA polymerase sigma-70 region 2" evidence="6">
    <location>
        <begin position="2"/>
        <end position="58"/>
    </location>
</feature>
<dbReference type="InterPro" id="IPR013249">
    <property type="entry name" value="RNA_pol_sigma70_r4_t2"/>
</dbReference>
<dbReference type="OrthoDB" id="3211555at2"/>
<sequence>MLFSIAYRMLGSVSDAEDAVQEAWPRFQDADPAPRSPRAFLTTVVSRLCIDVLRSARKRREHYVGDWLPEPLIADPYDDPAHAAELADSMTMAALVLLERLSPLERAVFVLRDVFGHEYAEIAGIMGRSEPACRQVAARARRHMGEGRARFNANRAAGAELADRFFGAFREGDLASLTELLAADATLTSDSGGKAPSLPRRIIGADKIARLLASLSAPSAAVGMGMQRREINGAPGALMTDSAGRVLNTIVLEIADGTVQVIRIVVNPDKLAHLGPVADAWRVHEDVAKARRLAGRGTGPLAAWP</sequence>
<feature type="domain" description="RNA polymerase sigma factor 70 region 4 type 2" evidence="7">
    <location>
        <begin position="94"/>
        <end position="144"/>
    </location>
</feature>
<dbReference type="Gene3D" id="1.10.1740.10">
    <property type="match status" value="1"/>
</dbReference>
<dbReference type="GO" id="GO:0006352">
    <property type="term" value="P:DNA-templated transcription initiation"/>
    <property type="evidence" value="ECO:0007669"/>
    <property type="project" value="InterPro"/>
</dbReference>
<dbReference type="NCBIfam" id="TIGR02937">
    <property type="entry name" value="sigma70-ECF"/>
    <property type="match status" value="1"/>
</dbReference>
<keyword evidence="3" id="KW-0805">Transcription regulation</keyword>
<organism evidence="8 9">
    <name type="scientific">Pseudoclavibacter endophyticus</name>
    <dbReference type="NCBI Taxonomy" id="1778590"/>
    <lineage>
        <taxon>Bacteria</taxon>
        <taxon>Bacillati</taxon>
        <taxon>Actinomycetota</taxon>
        <taxon>Actinomycetes</taxon>
        <taxon>Micrococcales</taxon>
        <taxon>Microbacteriaceae</taxon>
        <taxon>Pseudoclavibacter</taxon>
    </lineage>
</organism>
<protein>
    <submittedName>
        <fullName evidence="8">RNA polymerase sigma-70 factor</fullName>
    </submittedName>
</protein>
<dbReference type="InterPro" id="IPR013324">
    <property type="entry name" value="RNA_pol_sigma_r3/r4-like"/>
</dbReference>
<dbReference type="EMBL" id="WBJY01000001">
    <property type="protein sequence ID" value="KAB1650437.1"/>
    <property type="molecule type" value="Genomic_DNA"/>
</dbReference>
<evidence type="ECO:0000256" key="5">
    <source>
        <dbReference type="ARBA" id="ARBA00023163"/>
    </source>
</evidence>
<dbReference type="AlphaFoldDB" id="A0A6H9WU98"/>
<evidence type="ECO:0000313" key="9">
    <source>
        <dbReference type="Proteomes" id="UP000431744"/>
    </source>
</evidence>
<comment type="caution">
    <text evidence="8">The sequence shown here is derived from an EMBL/GenBank/DDBJ whole genome shotgun (WGS) entry which is preliminary data.</text>
</comment>
<gene>
    <name evidence="8" type="ORF">F8O04_00955</name>
</gene>
<dbReference type="InterPro" id="IPR013325">
    <property type="entry name" value="RNA_pol_sigma_r2"/>
</dbReference>
<dbReference type="Gene3D" id="1.10.10.10">
    <property type="entry name" value="Winged helix-like DNA-binding domain superfamily/Winged helix DNA-binding domain"/>
    <property type="match status" value="1"/>
</dbReference>
<dbReference type="GO" id="GO:0016987">
    <property type="term" value="F:sigma factor activity"/>
    <property type="evidence" value="ECO:0007669"/>
    <property type="project" value="UniProtKB-KW"/>
</dbReference>
<name>A0A6H9WU98_9MICO</name>
<evidence type="ECO:0000256" key="2">
    <source>
        <dbReference type="ARBA" id="ARBA00011344"/>
    </source>
</evidence>
<dbReference type="Pfam" id="PF04542">
    <property type="entry name" value="Sigma70_r2"/>
    <property type="match status" value="1"/>
</dbReference>
<dbReference type="SUPFAM" id="SSF88946">
    <property type="entry name" value="Sigma2 domain of RNA polymerase sigma factors"/>
    <property type="match status" value="1"/>
</dbReference>
<dbReference type="InterPro" id="IPR014303">
    <property type="entry name" value="RNA_pol_sigma-70_ECF"/>
</dbReference>
<dbReference type="InterPro" id="IPR014284">
    <property type="entry name" value="RNA_pol_sigma-70_dom"/>
</dbReference>
<dbReference type="NCBIfam" id="TIGR02957">
    <property type="entry name" value="SigX4"/>
    <property type="match status" value="1"/>
</dbReference>
<keyword evidence="4" id="KW-0731">Sigma factor</keyword>
<dbReference type="PANTHER" id="PTHR30173">
    <property type="entry name" value="SIGMA 19 FACTOR"/>
    <property type="match status" value="1"/>
</dbReference>
<dbReference type="NCBIfam" id="NF007214">
    <property type="entry name" value="PRK09636.1"/>
    <property type="match status" value="1"/>
</dbReference>
<evidence type="ECO:0000259" key="6">
    <source>
        <dbReference type="Pfam" id="PF04542"/>
    </source>
</evidence>
<dbReference type="Proteomes" id="UP000431744">
    <property type="component" value="Unassembled WGS sequence"/>
</dbReference>
<evidence type="ECO:0000259" key="7">
    <source>
        <dbReference type="Pfam" id="PF08281"/>
    </source>
</evidence>
<reference evidence="8 9" key="1">
    <citation type="submission" date="2019-09" db="EMBL/GenBank/DDBJ databases">
        <title>Phylogeny of genus Pseudoclavibacter and closely related genus.</title>
        <authorList>
            <person name="Li Y."/>
        </authorList>
    </citation>
    <scope>NUCLEOTIDE SEQUENCE [LARGE SCALE GENOMIC DNA]</scope>
    <source>
        <strain evidence="8 9">EGI 60007</strain>
    </source>
</reference>
<dbReference type="Pfam" id="PF08281">
    <property type="entry name" value="Sigma70_r4_2"/>
    <property type="match status" value="1"/>
</dbReference>
<keyword evidence="9" id="KW-1185">Reference proteome</keyword>